<dbReference type="InterPro" id="IPR005733">
    <property type="entry name" value="TopoI_bac-type"/>
</dbReference>
<feature type="site" description="Interaction with DNA" evidence="8">
    <location>
        <position position="146"/>
    </location>
</feature>
<evidence type="ECO:0000256" key="7">
    <source>
        <dbReference type="ARBA" id="ARBA00023235"/>
    </source>
</evidence>
<evidence type="ECO:0000256" key="3">
    <source>
        <dbReference type="ARBA" id="ARBA00022723"/>
    </source>
</evidence>
<dbReference type="InterPro" id="IPR006171">
    <property type="entry name" value="TOPRIM_dom"/>
</dbReference>
<feature type="site" description="Interaction with DNA" evidence="8">
    <location>
        <position position="137"/>
    </location>
</feature>
<dbReference type="SMART" id="SM00437">
    <property type="entry name" value="TOP1Ac"/>
    <property type="match status" value="1"/>
</dbReference>
<dbReference type="NCBIfam" id="TIGR01051">
    <property type="entry name" value="topA_bact"/>
    <property type="match status" value="1"/>
</dbReference>
<feature type="compositionally biased region" description="Basic residues" evidence="9">
    <location>
        <begin position="878"/>
        <end position="888"/>
    </location>
</feature>
<dbReference type="PROSITE" id="PS52039">
    <property type="entry name" value="TOPO_IA_2"/>
    <property type="match status" value="1"/>
</dbReference>
<evidence type="ECO:0000256" key="9">
    <source>
        <dbReference type="SAM" id="MobiDB-lite"/>
    </source>
</evidence>
<dbReference type="InterPro" id="IPR003602">
    <property type="entry name" value="Topo_IA_DNA-bd_dom"/>
</dbReference>
<evidence type="ECO:0000256" key="1">
    <source>
        <dbReference type="ARBA" id="ARBA00000213"/>
    </source>
</evidence>
<evidence type="ECO:0000256" key="5">
    <source>
        <dbReference type="ARBA" id="ARBA00023029"/>
    </source>
</evidence>
<keyword evidence="7 8" id="KW-0413">Isomerase</keyword>
<dbReference type="Pfam" id="PF01751">
    <property type="entry name" value="Toprim"/>
    <property type="match status" value="1"/>
</dbReference>
<dbReference type="InterPro" id="IPR013497">
    <property type="entry name" value="Topo_IA_cen"/>
</dbReference>
<feature type="compositionally biased region" description="Low complexity" evidence="9">
    <location>
        <begin position="866"/>
        <end position="877"/>
    </location>
</feature>
<evidence type="ECO:0000256" key="2">
    <source>
        <dbReference type="ARBA" id="ARBA00009446"/>
    </source>
</evidence>
<dbReference type="InterPro" id="IPR003601">
    <property type="entry name" value="Topo_IA_2"/>
</dbReference>
<feature type="site" description="Interaction with DNA" evidence="8">
    <location>
        <position position="141"/>
    </location>
</feature>
<comment type="caution">
    <text evidence="8">Lacks conserved residue(s) required for the propagation of feature annotation.</text>
</comment>
<dbReference type="Pfam" id="PF01131">
    <property type="entry name" value="Topoisom_bac"/>
    <property type="match status" value="1"/>
</dbReference>
<dbReference type="SUPFAM" id="SSF56712">
    <property type="entry name" value="Prokaryotic type I DNA topoisomerase"/>
    <property type="match status" value="1"/>
</dbReference>
<evidence type="ECO:0000259" key="10">
    <source>
        <dbReference type="PROSITE" id="PS50880"/>
    </source>
</evidence>
<accession>A0A2W5UWD2</accession>
<keyword evidence="3" id="KW-0479">Metal-binding</keyword>
<dbReference type="CDD" id="cd00186">
    <property type="entry name" value="TOP1Ac"/>
    <property type="match status" value="1"/>
</dbReference>
<dbReference type="Gene3D" id="3.40.50.140">
    <property type="match status" value="1"/>
</dbReference>
<dbReference type="SMART" id="SM00436">
    <property type="entry name" value="TOP1Bc"/>
    <property type="match status" value="1"/>
</dbReference>
<feature type="site" description="Interaction with DNA" evidence="8">
    <location>
        <position position="153"/>
    </location>
</feature>
<feature type="region of interest" description="Disordered" evidence="9">
    <location>
        <begin position="829"/>
        <end position="906"/>
    </location>
</feature>
<evidence type="ECO:0000313" key="13">
    <source>
        <dbReference type="Proteomes" id="UP000249061"/>
    </source>
</evidence>
<comment type="catalytic activity">
    <reaction evidence="1 8">
        <text>ATP-independent breakage of single-stranded DNA, followed by passage and rejoining.</text>
        <dbReference type="EC" id="5.6.2.1"/>
    </reaction>
</comment>
<dbReference type="EC" id="5.6.2.1" evidence="8"/>
<dbReference type="InterPro" id="IPR028612">
    <property type="entry name" value="Topoisom_1_IA"/>
</dbReference>
<evidence type="ECO:0000256" key="4">
    <source>
        <dbReference type="ARBA" id="ARBA00022842"/>
    </source>
</evidence>
<dbReference type="Proteomes" id="UP000249061">
    <property type="component" value="Unassembled WGS sequence"/>
</dbReference>
<dbReference type="EMBL" id="QFQP01000009">
    <property type="protein sequence ID" value="PZR13498.1"/>
    <property type="molecule type" value="Genomic_DNA"/>
</dbReference>
<proteinExistence type="inferred from homology"/>
<feature type="site" description="Interaction with DNA" evidence="8">
    <location>
        <position position="305"/>
    </location>
</feature>
<dbReference type="PANTHER" id="PTHR42785">
    <property type="entry name" value="DNA TOPOISOMERASE, TYPE IA, CORE"/>
    <property type="match status" value="1"/>
</dbReference>
<dbReference type="GO" id="GO:0046872">
    <property type="term" value="F:metal ion binding"/>
    <property type="evidence" value="ECO:0007669"/>
    <property type="project" value="UniProtKB-KW"/>
</dbReference>
<comment type="subunit">
    <text evidence="8">Monomer.</text>
</comment>
<keyword evidence="6 8" id="KW-0238">DNA-binding</keyword>
<feature type="site" description="Interaction with DNA" evidence="8">
    <location>
        <position position="138"/>
    </location>
</feature>
<feature type="domain" description="Topo IA-type catalytic" evidence="11">
    <location>
        <begin position="127"/>
        <end position="571"/>
    </location>
</feature>
<name>A0A2W5UWD2_9BACT</name>
<dbReference type="InterPro" id="IPR000380">
    <property type="entry name" value="Topo_IA"/>
</dbReference>
<dbReference type="InterPro" id="IPR025589">
    <property type="entry name" value="Toprim_C_rpt"/>
</dbReference>
<dbReference type="GO" id="GO:0003917">
    <property type="term" value="F:DNA topoisomerase type I (single strand cut, ATP-independent) activity"/>
    <property type="evidence" value="ECO:0007669"/>
    <property type="project" value="UniProtKB-UniRule"/>
</dbReference>
<dbReference type="HAMAP" id="MF_00952">
    <property type="entry name" value="Topoisom_1_prok"/>
    <property type="match status" value="1"/>
</dbReference>
<feature type="active site" description="O-(5'-phospho-DNA)-tyrosine intermediate" evidence="8">
    <location>
        <position position="303"/>
    </location>
</feature>
<dbReference type="InterPro" id="IPR023406">
    <property type="entry name" value="Topo_IA_AS"/>
</dbReference>
<dbReference type="Gene3D" id="2.70.20.10">
    <property type="entry name" value="Topoisomerase I, domain 3"/>
    <property type="match status" value="1"/>
</dbReference>
<dbReference type="InterPro" id="IPR013825">
    <property type="entry name" value="Topo_IA_cen_sub2"/>
</dbReference>
<feature type="site" description="Interaction with DNA" evidence="8">
    <location>
        <position position="34"/>
    </location>
</feature>
<feature type="domain" description="Toprim" evidence="10">
    <location>
        <begin position="4"/>
        <end position="112"/>
    </location>
</feature>
<evidence type="ECO:0000313" key="12">
    <source>
        <dbReference type="EMBL" id="PZR13498.1"/>
    </source>
</evidence>
<dbReference type="GO" id="GO:0003677">
    <property type="term" value="F:DNA binding"/>
    <property type="evidence" value="ECO:0007669"/>
    <property type="project" value="UniProtKB-KW"/>
</dbReference>
<dbReference type="PANTHER" id="PTHR42785:SF1">
    <property type="entry name" value="DNA TOPOISOMERASE"/>
    <property type="match status" value="1"/>
</dbReference>
<feature type="compositionally biased region" description="Basic and acidic residues" evidence="9">
    <location>
        <begin position="889"/>
        <end position="898"/>
    </location>
</feature>
<dbReference type="Gene3D" id="1.10.460.10">
    <property type="entry name" value="Topoisomerase I, domain 2"/>
    <property type="match status" value="1"/>
</dbReference>
<dbReference type="InterPro" id="IPR013826">
    <property type="entry name" value="Topo_IA_cen_sub3"/>
</dbReference>
<dbReference type="InterPro" id="IPR034149">
    <property type="entry name" value="TOPRIM_TopoI"/>
</dbReference>
<protein>
    <recommendedName>
        <fullName evidence="8">DNA topoisomerase 1</fullName>
        <ecNumber evidence="8">5.6.2.1</ecNumber>
    </recommendedName>
    <alternativeName>
        <fullName evidence="8">DNA topoisomerase I</fullName>
    </alternativeName>
</protein>
<dbReference type="PRINTS" id="PR00417">
    <property type="entry name" value="PRTPISMRASEI"/>
</dbReference>
<evidence type="ECO:0000256" key="8">
    <source>
        <dbReference type="HAMAP-Rule" id="MF_00952"/>
    </source>
</evidence>
<keyword evidence="4" id="KW-0460">Magnesium</keyword>
<sequence>MASKPLVIVESPAKAKTIGQFLGDKFKVMASVGHVVDLPSTGLCVDVQNDFKLTYEVTKPDVIKALKDALKTASDLYLATDEDREGEAIAWHLEQQLKPRVPVRRMVFHEITKRAIQEAVDNSRDLNMGLVDAQETRRTLDRLYGYEVSPVLWRKVKGGLSAGRVQSPAIRLIVQRELERMNFRAVSYWDVNAKHPTSPAFESTLWSVNGQRVATGKDFSDQGKLENANAVWIDEAKARAIADGLQGKSFTVKSLEKRPYRSSPKPPFMTSTLQQEGGRKLGMSAQQVMRVAQGLYERGYITYMRTDSTNLSQTALDASRAQVTELFGKQFLPDAPRMYTRKVKNAQEAHEAIRPAGEAFRTPSELSTELGSAELKLYELIWKRTLASQMTDAEGESVSLKLAADAKGTAVEFSASGRTITFPGYLRAYVESTDDSAEKTDDQESPLPILKEGDTVEVSALEALGHTTSPPARYTEASLVKKLEELGIGRPSTYASIMGTLQAKYVWKKGQALIPNWEAFAVVKLMEKHFIDLVDLEFTKEMEEDLDQIATGEREKVAYLKDFYFGDKKRTGLKKLVTQNLENIDAAEINSIYIGGKESGIVVKPGRYGPYIKRGEDTVSVPDAIPPDEVTVAKAEALLAAPKGDTPIGVDPATGLNVYAKNGRFGPYVQLGEVTDDSKPKTASLFKTMKPETTTLEQALELLQLPRVLGTADDGEEITAQNGRYGPYITKGKDSRNLGVENEAKLLTITLAEAVEIFKQPKQFRGRGQAKPAIIVGKDSASGKDIQLKEGRFGWYVTDGETNASLRKGDDHSELTADRASELLAQRREYMASPEGQAKAKLRGEKKAAKTKKPAKKAKAEKAPEPEAVTAAKALVAKAKKAAPAKKAAKAEKPEKKAAPKKGKKK</sequence>
<evidence type="ECO:0000256" key="6">
    <source>
        <dbReference type="ARBA" id="ARBA00023125"/>
    </source>
</evidence>
<dbReference type="GO" id="GO:0006265">
    <property type="term" value="P:DNA topological change"/>
    <property type="evidence" value="ECO:0007669"/>
    <property type="project" value="UniProtKB-UniRule"/>
</dbReference>
<dbReference type="SMART" id="SM00493">
    <property type="entry name" value="TOPRIM"/>
    <property type="match status" value="1"/>
</dbReference>
<keyword evidence="5 8" id="KW-0799">Topoisomerase</keyword>
<dbReference type="Gene3D" id="1.10.290.10">
    <property type="entry name" value="Topoisomerase I, domain 4"/>
    <property type="match status" value="1"/>
</dbReference>
<evidence type="ECO:0000259" key="11">
    <source>
        <dbReference type="PROSITE" id="PS52039"/>
    </source>
</evidence>
<comment type="function">
    <text evidence="8">Releases the supercoiling and torsional tension of DNA, which is introduced during the DNA replication and transcription, by transiently cleaving and rejoining one strand of the DNA duplex. Introduces a single-strand break via transesterification at a target site in duplex DNA. The scissile phosphodiester is attacked by the catalytic tyrosine of the enzyme, resulting in the formation of a DNA-(5'-phosphotyrosyl)-enzyme intermediate and the expulsion of a 3'-OH DNA strand. The free DNA strand then undergoes passage around the unbroken strand, thus removing DNA supercoils. Finally, in the religation step, the DNA 3'-OH attacks the covalent intermediate to expel the active-site tyrosine and restore the DNA phosphodiester backbone.</text>
</comment>
<dbReference type="Pfam" id="PF13368">
    <property type="entry name" value="Toprim_C_rpt"/>
    <property type="match status" value="4"/>
</dbReference>
<comment type="similarity">
    <text evidence="2 8">Belongs to the type IA topoisomerase family.</text>
</comment>
<dbReference type="InterPro" id="IPR013824">
    <property type="entry name" value="Topo_IA_cen_sub1"/>
</dbReference>
<comment type="caution">
    <text evidence="12">The sequence shown here is derived from an EMBL/GenBank/DDBJ whole genome shotgun (WGS) entry which is preliminary data.</text>
</comment>
<dbReference type="InterPro" id="IPR023405">
    <property type="entry name" value="Topo_IA_core_domain"/>
</dbReference>
<gene>
    <name evidence="8 12" type="primary">topA</name>
    <name evidence="12" type="ORF">DI536_12115</name>
</gene>
<dbReference type="PROSITE" id="PS00396">
    <property type="entry name" value="TOPO_IA_1"/>
    <property type="match status" value="1"/>
</dbReference>
<organism evidence="12 13">
    <name type="scientific">Archangium gephyra</name>
    <dbReference type="NCBI Taxonomy" id="48"/>
    <lineage>
        <taxon>Bacteria</taxon>
        <taxon>Pseudomonadati</taxon>
        <taxon>Myxococcota</taxon>
        <taxon>Myxococcia</taxon>
        <taxon>Myxococcales</taxon>
        <taxon>Cystobacterineae</taxon>
        <taxon>Archangiaceae</taxon>
        <taxon>Archangium</taxon>
    </lineage>
</organism>
<feature type="region of interest" description="Interaction with DNA" evidence="8">
    <location>
        <begin position="161"/>
        <end position="166"/>
    </location>
</feature>
<dbReference type="AlphaFoldDB" id="A0A2W5UWD2"/>
<dbReference type="PROSITE" id="PS50880">
    <property type="entry name" value="TOPRIM"/>
    <property type="match status" value="1"/>
</dbReference>
<dbReference type="CDD" id="cd03363">
    <property type="entry name" value="TOPRIM_TopoIA_TopoI"/>
    <property type="match status" value="1"/>
</dbReference>
<reference evidence="12 13" key="1">
    <citation type="submission" date="2017-08" db="EMBL/GenBank/DDBJ databases">
        <title>Infants hospitalized years apart are colonized by the same room-sourced microbial strains.</title>
        <authorList>
            <person name="Brooks B."/>
            <person name="Olm M.R."/>
            <person name="Firek B.A."/>
            <person name="Baker R."/>
            <person name="Thomas B.C."/>
            <person name="Morowitz M.J."/>
            <person name="Banfield J.F."/>
        </authorList>
    </citation>
    <scope>NUCLEOTIDE SEQUENCE [LARGE SCALE GENOMIC DNA]</scope>
    <source>
        <strain evidence="12">S2_003_000_R2_14</strain>
    </source>
</reference>